<evidence type="ECO:0000313" key="3">
    <source>
        <dbReference type="Proteomes" id="UP001162780"/>
    </source>
</evidence>
<reference evidence="2" key="1">
    <citation type="submission" date="2022-11" db="EMBL/GenBank/DDBJ databases">
        <title>Methylomonas rapida sp. nov., Carotenoid-Producing Obligate Methanotrophs with High Growth Characteristics and Biotechnological Potential.</title>
        <authorList>
            <person name="Tikhonova E.N."/>
            <person name="Suleimanov R.Z."/>
            <person name="Miroshnikov K."/>
            <person name="Oshkin I.Y."/>
            <person name="Belova S.E."/>
            <person name="Danilova O.V."/>
            <person name="Ashikhmin A."/>
            <person name="Konopkin A."/>
            <person name="But S.Y."/>
            <person name="Khmelenina V.N."/>
            <person name="Kuznetsov N."/>
            <person name="Pimenov N.V."/>
            <person name="Dedysh S.N."/>
        </authorList>
    </citation>
    <scope>NUCLEOTIDE SEQUENCE</scope>
    <source>
        <strain evidence="2">MP1</strain>
    </source>
</reference>
<gene>
    <name evidence="2" type="ORF">NM686_011375</name>
</gene>
<dbReference type="Proteomes" id="UP001162780">
    <property type="component" value="Chromosome"/>
</dbReference>
<evidence type="ECO:0000313" key="2">
    <source>
        <dbReference type="EMBL" id="WAR43004.1"/>
    </source>
</evidence>
<accession>A0ABY7GFK0</accession>
<dbReference type="EMBL" id="CP113517">
    <property type="protein sequence ID" value="WAR43004.1"/>
    <property type="molecule type" value="Genomic_DNA"/>
</dbReference>
<feature type="domain" description="PilZ" evidence="1">
    <location>
        <begin position="34"/>
        <end position="120"/>
    </location>
</feature>
<dbReference type="Gene3D" id="2.40.10.220">
    <property type="entry name" value="predicted glycosyltransferase like domains"/>
    <property type="match status" value="1"/>
</dbReference>
<proteinExistence type="predicted"/>
<protein>
    <submittedName>
        <fullName evidence="2">PilZ domain-containing protein</fullName>
    </submittedName>
</protein>
<organism evidence="2 3">
    <name type="scientific">Methylomonas rapida</name>
    <dbReference type="NCBI Taxonomy" id="2963939"/>
    <lineage>
        <taxon>Bacteria</taxon>
        <taxon>Pseudomonadati</taxon>
        <taxon>Pseudomonadota</taxon>
        <taxon>Gammaproteobacteria</taxon>
        <taxon>Methylococcales</taxon>
        <taxon>Methylococcaceae</taxon>
        <taxon>Methylomonas</taxon>
    </lineage>
</organism>
<dbReference type="Pfam" id="PF07238">
    <property type="entry name" value="PilZ"/>
    <property type="match status" value="1"/>
</dbReference>
<name>A0ABY7GFK0_9GAMM</name>
<dbReference type="SUPFAM" id="SSF141371">
    <property type="entry name" value="PilZ domain-like"/>
    <property type="match status" value="1"/>
</dbReference>
<keyword evidence="3" id="KW-1185">Reference proteome</keyword>
<evidence type="ECO:0000259" key="1">
    <source>
        <dbReference type="Pfam" id="PF07238"/>
    </source>
</evidence>
<dbReference type="InterPro" id="IPR009875">
    <property type="entry name" value="PilZ_domain"/>
</dbReference>
<sequence>MPDNNDFDDFDDLNHDIELDSLLLNKRISVRYRRNDIKAMIKTHSLFFPKLFRVNLIDISSKGAAVQSDNKLKLKSRITFFLQFADGKRFTINASVAHVHSAPRYGLKFDLYQGELAEHLLHTQTDLEFG</sequence>
<dbReference type="RefSeq" id="WP_255187980.1">
    <property type="nucleotide sequence ID" value="NZ_CP113517.1"/>
</dbReference>